<proteinExistence type="predicted"/>
<dbReference type="Proteomes" id="UP001159428">
    <property type="component" value="Unassembled WGS sequence"/>
</dbReference>
<protein>
    <submittedName>
        <fullName evidence="1">Uncharacterized protein</fullName>
    </submittedName>
</protein>
<sequence length="177" mass="20275">MTEIEMLRNALGIIQSLYNFLHGSTKRHALFKDIEVHEEDVALTLKSLSTTRWSCRWAAVRAVLEQVPRIMEALYLQGEQTNIITAKKTADAVVKTLSNCRNEESFTQMSSHADVIAQKNQNRNRGYEIYLGRRQGASNQTITPTSGPYWRDTCCSERQLTTDGKRPLSYYSLVHKY</sequence>
<dbReference type="EMBL" id="CALNXJ010000036">
    <property type="protein sequence ID" value="CAH3142285.1"/>
    <property type="molecule type" value="Genomic_DNA"/>
</dbReference>
<gene>
    <name evidence="1" type="ORF">PMEA_00020053</name>
</gene>
<accession>A0AAU9XAQ4</accession>
<dbReference type="AlphaFoldDB" id="A0AAU9XAQ4"/>
<comment type="caution">
    <text evidence="1">The sequence shown here is derived from an EMBL/GenBank/DDBJ whole genome shotgun (WGS) entry which is preliminary data.</text>
</comment>
<organism evidence="1 2">
    <name type="scientific">Pocillopora meandrina</name>
    <dbReference type="NCBI Taxonomy" id="46732"/>
    <lineage>
        <taxon>Eukaryota</taxon>
        <taxon>Metazoa</taxon>
        <taxon>Cnidaria</taxon>
        <taxon>Anthozoa</taxon>
        <taxon>Hexacorallia</taxon>
        <taxon>Scleractinia</taxon>
        <taxon>Astrocoeniina</taxon>
        <taxon>Pocilloporidae</taxon>
        <taxon>Pocillopora</taxon>
    </lineage>
</organism>
<name>A0AAU9XAQ4_9CNID</name>
<keyword evidence="2" id="KW-1185">Reference proteome</keyword>
<reference evidence="1 2" key="1">
    <citation type="submission" date="2022-05" db="EMBL/GenBank/DDBJ databases">
        <authorList>
            <consortium name="Genoscope - CEA"/>
            <person name="William W."/>
        </authorList>
    </citation>
    <scope>NUCLEOTIDE SEQUENCE [LARGE SCALE GENOMIC DNA]</scope>
</reference>
<evidence type="ECO:0000313" key="1">
    <source>
        <dbReference type="EMBL" id="CAH3142285.1"/>
    </source>
</evidence>
<evidence type="ECO:0000313" key="2">
    <source>
        <dbReference type="Proteomes" id="UP001159428"/>
    </source>
</evidence>